<sequence length="38" mass="4220">MGSFSLWHWLIVLVMLAIPAAAIVAVVLFVNSRRRPGK</sequence>
<reference evidence="2" key="1">
    <citation type="submission" date="2023-07" db="EMBL/GenBank/DDBJ databases">
        <title>Functional and genomic diversity of the sorghum phyllosphere microbiome.</title>
        <authorList>
            <person name="Shade A."/>
        </authorList>
    </citation>
    <scope>NUCLEOTIDE SEQUENCE</scope>
    <source>
        <strain evidence="2">SORGH_AS_0457</strain>
    </source>
</reference>
<keyword evidence="1" id="KW-0812">Transmembrane</keyword>
<comment type="caution">
    <text evidence="2">The sequence shown here is derived from an EMBL/GenBank/DDBJ whole genome shotgun (WGS) entry which is preliminary data.</text>
</comment>
<dbReference type="EMBL" id="JAUTAS010000001">
    <property type="protein sequence ID" value="MDQ1109353.1"/>
    <property type="molecule type" value="Genomic_DNA"/>
</dbReference>
<proteinExistence type="predicted"/>
<evidence type="ECO:0000313" key="2">
    <source>
        <dbReference type="EMBL" id="MDQ1109353.1"/>
    </source>
</evidence>
<feature type="transmembrane region" description="Helical" evidence="1">
    <location>
        <begin position="6"/>
        <end position="30"/>
    </location>
</feature>
<keyword evidence="1" id="KW-1133">Transmembrane helix</keyword>
<name>A0AAP5EF55_9GAMM</name>
<protein>
    <submittedName>
        <fullName evidence="2">Uncharacterized protein YpmS</fullName>
    </submittedName>
</protein>
<organism evidence="2 3">
    <name type="scientific">Stenotrophomonas rhizophila</name>
    <dbReference type="NCBI Taxonomy" id="216778"/>
    <lineage>
        <taxon>Bacteria</taxon>
        <taxon>Pseudomonadati</taxon>
        <taxon>Pseudomonadota</taxon>
        <taxon>Gammaproteobacteria</taxon>
        <taxon>Lysobacterales</taxon>
        <taxon>Lysobacteraceae</taxon>
        <taxon>Stenotrophomonas</taxon>
    </lineage>
</organism>
<dbReference type="Proteomes" id="UP001226084">
    <property type="component" value="Unassembled WGS sequence"/>
</dbReference>
<gene>
    <name evidence="2" type="ORF">QE424_002512</name>
</gene>
<evidence type="ECO:0000313" key="3">
    <source>
        <dbReference type="Proteomes" id="UP001226084"/>
    </source>
</evidence>
<keyword evidence="1" id="KW-0472">Membrane</keyword>
<accession>A0AAP5EF55</accession>
<dbReference type="AlphaFoldDB" id="A0AAP5EF55"/>
<evidence type="ECO:0000256" key="1">
    <source>
        <dbReference type="SAM" id="Phobius"/>
    </source>
</evidence>